<proteinExistence type="predicted"/>
<reference evidence="1 2" key="1">
    <citation type="submission" date="2017-03" db="EMBL/GenBank/DDBJ databases">
        <title>Genomes of endolithic fungi from Antarctica.</title>
        <authorList>
            <person name="Coleine C."/>
            <person name="Masonjones S."/>
            <person name="Stajich J.E."/>
        </authorList>
    </citation>
    <scope>NUCLEOTIDE SEQUENCE [LARGE SCALE GENOMIC DNA]</scope>
    <source>
        <strain evidence="1 2">CCFEE 5311</strain>
    </source>
</reference>
<protein>
    <submittedName>
        <fullName evidence="1">Uncharacterized protein</fullName>
    </submittedName>
</protein>
<name>A0A4U0URW5_9PEZI</name>
<dbReference type="EMBL" id="NAJP01000047">
    <property type="protein sequence ID" value="TKA38152.1"/>
    <property type="molecule type" value="Genomic_DNA"/>
</dbReference>
<accession>A0A4U0URW5</accession>
<sequence length="51" mass="5263">MSDTRAIEQQQPNAILVTHAVSTEAFSTKSSARAAANANGGAKAGRKTFLS</sequence>
<gene>
    <name evidence="1" type="ORF">B0A54_11166</name>
</gene>
<evidence type="ECO:0000313" key="2">
    <source>
        <dbReference type="Proteomes" id="UP000310066"/>
    </source>
</evidence>
<comment type="caution">
    <text evidence="1">The sequence shown here is derived from an EMBL/GenBank/DDBJ whole genome shotgun (WGS) entry which is preliminary data.</text>
</comment>
<dbReference type="AlphaFoldDB" id="A0A4U0URW5"/>
<evidence type="ECO:0000313" key="1">
    <source>
        <dbReference type="EMBL" id="TKA38152.1"/>
    </source>
</evidence>
<dbReference type="Proteomes" id="UP000310066">
    <property type="component" value="Unassembled WGS sequence"/>
</dbReference>
<organism evidence="1 2">
    <name type="scientific">Friedmanniomyces endolithicus</name>
    <dbReference type="NCBI Taxonomy" id="329885"/>
    <lineage>
        <taxon>Eukaryota</taxon>
        <taxon>Fungi</taxon>
        <taxon>Dikarya</taxon>
        <taxon>Ascomycota</taxon>
        <taxon>Pezizomycotina</taxon>
        <taxon>Dothideomycetes</taxon>
        <taxon>Dothideomycetidae</taxon>
        <taxon>Mycosphaerellales</taxon>
        <taxon>Teratosphaeriaceae</taxon>
        <taxon>Friedmanniomyces</taxon>
    </lineage>
</organism>